<keyword evidence="4" id="KW-0597">Phosphoprotein</keyword>
<keyword evidence="5" id="KW-0808">Transferase</keyword>
<dbReference type="Gene3D" id="1.10.287.130">
    <property type="match status" value="1"/>
</dbReference>
<dbReference type="FunFam" id="1.10.287.130:FF:000001">
    <property type="entry name" value="Two-component sensor histidine kinase"/>
    <property type="match status" value="1"/>
</dbReference>
<dbReference type="GO" id="GO:0000155">
    <property type="term" value="F:phosphorelay sensor kinase activity"/>
    <property type="evidence" value="ECO:0007669"/>
    <property type="project" value="InterPro"/>
</dbReference>
<dbReference type="GO" id="GO:0005886">
    <property type="term" value="C:plasma membrane"/>
    <property type="evidence" value="ECO:0007669"/>
    <property type="project" value="TreeGrafter"/>
</dbReference>
<accession>A0A1I4K7G6</accession>
<dbReference type="SUPFAM" id="SSF47384">
    <property type="entry name" value="Homodimeric domain of signal transducing histidine kinase"/>
    <property type="match status" value="1"/>
</dbReference>
<dbReference type="SUPFAM" id="SSF55874">
    <property type="entry name" value="ATPase domain of HSP90 chaperone/DNA topoisomerase II/histidine kinase"/>
    <property type="match status" value="1"/>
</dbReference>
<dbReference type="Pfam" id="PF02518">
    <property type="entry name" value="HATPase_c"/>
    <property type="match status" value="1"/>
</dbReference>
<proteinExistence type="predicted"/>
<feature type="transmembrane region" description="Helical" evidence="11">
    <location>
        <begin position="169"/>
        <end position="192"/>
    </location>
</feature>
<evidence type="ECO:0000256" key="3">
    <source>
        <dbReference type="ARBA" id="ARBA00012438"/>
    </source>
</evidence>
<dbReference type="InterPro" id="IPR036097">
    <property type="entry name" value="HisK_dim/P_sf"/>
</dbReference>
<feature type="domain" description="Histidine kinase" evidence="12">
    <location>
        <begin position="212"/>
        <end position="431"/>
    </location>
</feature>
<keyword evidence="9" id="KW-0902">Two-component regulatory system</keyword>
<dbReference type="Gene3D" id="3.30.565.10">
    <property type="entry name" value="Histidine kinase-like ATPase, C-terminal domain"/>
    <property type="match status" value="1"/>
</dbReference>
<evidence type="ECO:0000256" key="9">
    <source>
        <dbReference type="ARBA" id="ARBA00023012"/>
    </source>
</evidence>
<dbReference type="SMART" id="SM00388">
    <property type="entry name" value="HisKA"/>
    <property type="match status" value="1"/>
</dbReference>
<dbReference type="PANTHER" id="PTHR45436:SF5">
    <property type="entry name" value="SENSOR HISTIDINE KINASE TRCS"/>
    <property type="match status" value="1"/>
</dbReference>
<evidence type="ECO:0000313" key="14">
    <source>
        <dbReference type="Proteomes" id="UP000199520"/>
    </source>
</evidence>
<comment type="subcellular location">
    <subcellularLocation>
        <location evidence="2">Membrane</location>
    </subcellularLocation>
</comment>
<dbReference type="SMART" id="SM00387">
    <property type="entry name" value="HATPase_c"/>
    <property type="match status" value="1"/>
</dbReference>
<dbReference type="InterPro" id="IPR003661">
    <property type="entry name" value="HisK_dim/P_dom"/>
</dbReference>
<name>A0A1I4K7G6_9FIRM</name>
<dbReference type="AlphaFoldDB" id="A0A1I4K7G6"/>
<evidence type="ECO:0000256" key="7">
    <source>
        <dbReference type="ARBA" id="ARBA00022777"/>
    </source>
</evidence>
<reference evidence="14" key="1">
    <citation type="submission" date="2016-10" db="EMBL/GenBank/DDBJ databases">
        <authorList>
            <person name="Varghese N."/>
            <person name="Submissions S."/>
        </authorList>
    </citation>
    <scope>NUCLEOTIDE SEQUENCE [LARGE SCALE GENOMIC DNA]</scope>
    <source>
        <strain evidence="14">DSM 13327</strain>
    </source>
</reference>
<dbReference type="EC" id="2.7.13.3" evidence="3"/>
<organism evidence="13 14">
    <name type="scientific">Pelosinus propionicus DSM 13327</name>
    <dbReference type="NCBI Taxonomy" id="1123291"/>
    <lineage>
        <taxon>Bacteria</taxon>
        <taxon>Bacillati</taxon>
        <taxon>Bacillota</taxon>
        <taxon>Negativicutes</taxon>
        <taxon>Selenomonadales</taxon>
        <taxon>Sporomusaceae</taxon>
        <taxon>Pelosinus</taxon>
    </lineage>
</organism>
<protein>
    <recommendedName>
        <fullName evidence="3">histidine kinase</fullName>
        <ecNumber evidence="3">2.7.13.3</ecNumber>
    </recommendedName>
</protein>
<evidence type="ECO:0000256" key="8">
    <source>
        <dbReference type="ARBA" id="ARBA00022989"/>
    </source>
</evidence>
<keyword evidence="10 11" id="KW-0472">Membrane</keyword>
<evidence type="ECO:0000259" key="12">
    <source>
        <dbReference type="PROSITE" id="PS50109"/>
    </source>
</evidence>
<evidence type="ECO:0000256" key="11">
    <source>
        <dbReference type="SAM" id="Phobius"/>
    </source>
</evidence>
<dbReference type="PROSITE" id="PS50109">
    <property type="entry name" value="HIS_KIN"/>
    <property type="match status" value="1"/>
</dbReference>
<keyword evidence="6 11" id="KW-0812">Transmembrane</keyword>
<dbReference type="Pfam" id="PF00512">
    <property type="entry name" value="HisKA"/>
    <property type="match status" value="1"/>
</dbReference>
<gene>
    <name evidence="13" type="ORF">SAMN04490355_101623</name>
</gene>
<keyword evidence="8 11" id="KW-1133">Transmembrane helix</keyword>
<evidence type="ECO:0000256" key="2">
    <source>
        <dbReference type="ARBA" id="ARBA00004370"/>
    </source>
</evidence>
<sequence length="431" mass="48578">MFAKIRNELTLRYAIVMMLMMMAFIVVSSTGLLWILYQEEQQDLRSFTEEEAREQAEMYKEKTIFFQLPPKETEDVDHGAKIFYYVFDISRQIVATEEPSQLIRTGVLRIIHNWDASDGEVKLKKFLLPNGDRAVVMLCSMKIYDGSQVLGTIYVGEDISAYYHMLKMLLIMMVIISITFLIIAAFAGHSLAGKAMIPIKQAFSRQREFVADASHELRTPLSILQTSVEVVQTDNDQKLSAFSIQVLDDMKSEIRRMTRLVTDLLTLARADAGATNIIKEKFDLAATAEPLIRSVQPLAMVKEIHLEMSGDETIPIMADREKISQLLLILVDNAIKYTPKGGRVEVSLTRTVTPKTMVTIAVHDTGEGISENERKLIFERFYRVNKVRSREEGGTGLGLSIAKWIVDAHGGKIKVENTPGIGSSFIIHLPL</sequence>
<dbReference type="CDD" id="cd00075">
    <property type="entry name" value="HATPase"/>
    <property type="match status" value="1"/>
</dbReference>
<dbReference type="InterPro" id="IPR036890">
    <property type="entry name" value="HATPase_C_sf"/>
</dbReference>
<keyword evidence="14" id="KW-1185">Reference proteome</keyword>
<dbReference type="RefSeq" id="WP_090936334.1">
    <property type="nucleotide sequence ID" value="NZ_FOTS01000016.1"/>
</dbReference>
<dbReference type="InterPro" id="IPR005467">
    <property type="entry name" value="His_kinase_dom"/>
</dbReference>
<feature type="transmembrane region" description="Helical" evidence="11">
    <location>
        <begin position="12"/>
        <end position="37"/>
    </location>
</feature>
<evidence type="ECO:0000256" key="4">
    <source>
        <dbReference type="ARBA" id="ARBA00022553"/>
    </source>
</evidence>
<dbReference type="CDD" id="cd00082">
    <property type="entry name" value="HisKA"/>
    <property type="match status" value="1"/>
</dbReference>
<dbReference type="PANTHER" id="PTHR45436">
    <property type="entry name" value="SENSOR HISTIDINE KINASE YKOH"/>
    <property type="match status" value="1"/>
</dbReference>
<comment type="catalytic activity">
    <reaction evidence="1">
        <text>ATP + protein L-histidine = ADP + protein N-phospho-L-histidine.</text>
        <dbReference type="EC" id="2.7.13.3"/>
    </reaction>
</comment>
<dbReference type="STRING" id="1123291.SAMN04490355_101623"/>
<evidence type="ECO:0000256" key="1">
    <source>
        <dbReference type="ARBA" id="ARBA00000085"/>
    </source>
</evidence>
<dbReference type="InterPro" id="IPR004358">
    <property type="entry name" value="Sig_transdc_His_kin-like_C"/>
</dbReference>
<evidence type="ECO:0000256" key="5">
    <source>
        <dbReference type="ARBA" id="ARBA00022679"/>
    </source>
</evidence>
<keyword evidence="7 13" id="KW-0418">Kinase</keyword>
<dbReference type="InterPro" id="IPR003594">
    <property type="entry name" value="HATPase_dom"/>
</dbReference>
<dbReference type="InterPro" id="IPR050428">
    <property type="entry name" value="TCS_sensor_his_kinase"/>
</dbReference>
<evidence type="ECO:0000256" key="10">
    <source>
        <dbReference type="ARBA" id="ARBA00023136"/>
    </source>
</evidence>
<evidence type="ECO:0000313" key="13">
    <source>
        <dbReference type="EMBL" id="SFL74674.1"/>
    </source>
</evidence>
<dbReference type="OrthoDB" id="9786919at2"/>
<dbReference type="Proteomes" id="UP000199520">
    <property type="component" value="Unassembled WGS sequence"/>
</dbReference>
<dbReference type="EMBL" id="FOTS01000016">
    <property type="protein sequence ID" value="SFL74674.1"/>
    <property type="molecule type" value="Genomic_DNA"/>
</dbReference>
<evidence type="ECO:0000256" key="6">
    <source>
        <dbReference type="ARBA" id="ARBA00022692"/>
    </source>
</evidence>
<dbReference type="PRINTS" id="PR00344">
    <property type="entry name" value="BCTRLSENSOR"/>
</dbReference>
<dbReference type="FunFam" id="3.30.565.10:FF:000006">
    <property type="entry name" value="Sensor histidine kinase WalK"/>
    <property type="match status" value="1"/>
</dbReference>